<dbReference type="Proteomes" id="UP001549920">
    <property type="component" value="Unassembled WGS sequence"/>
</dbReference>
<dbReference type="Pfam" id="PF13650">
    <property type="entry name" value="Asp_protease_2"/>
    <property type="match status" value="1"/>
</dbReference>
<evidence type="ECO:0000256" key="1">
    <source>
        <dbReference type="ARBA" id="ARBA00022801"/>
    </source>
</evidence>
<evidence type="ECO:0000313" key="3">
    <source>
        <dbReference type="EMBL" id="KAL0859557.1"/>
    </source>
</evidence>
<dbReference type="PANTHER" id="PTHR47331:SF5">
    <property type="entry name" value="RIBONUCLEASE H"/>
    <property type="match status" value="1"/>
</dbReference>
<sequence length="652" mass="74108">MAKMNALVNYQNEIYNRIVKAQINFLKSPEERITQQYVEGKLELLEQMWFQFPSCHTELMQSFSTEVFKSDYFQNDVYDMTEEVYFEYRVAFKTVLCQLISEITVPVASASSNCVTNSSKIKLPKVNIPNFSGNYSEWYTFRDLFKSLINNNRNLDNVQKMLYLKGYLCGEAEQLLSNIPISEDNYPRCWKILEERYDNKKYICHHILKSLFSQQNIVNESASSLKELLDTTDNCLSALKNIGIDTNSWDVWIVHILTQKLDVESRRQWEFHASFNSVELPTYDQFRSFITKRYRAMEFLDPMFNSNEKRHVSVNKLTSMHVTNIVSCKFCSEEHKLSFCQKFKNESVDSRREFVQSNNICFCCLGSNHSARFCQANVKCRICRKKHHALLHPAGKGTSGIQSTVAQVKDTPLNNSGSTDVEGTDLADPVISLFSTKDYKVSQVLLATALLDTTSRRGEKFVIRALLDQGSQSSFITESIVQLLGLKKIPVRSQISGVGGENSLVSKAMVEIEVSSRTDPNVRYQIRAYVLPSITTLLPSEKVKVTEWKEFTELVLADPGYSSPSRIDMLLGAEIYSQILQDGVKKSPVGSLVAQATSLGWILSGAVQISENIVGGIARVVATHRGQDLIIVRVIIFKVNISYICATSRFFY</sequence>
<evidence type="ECO:0000313" key="4">
    <source>
        <dbReference type="Proteomes" id="UP001549920"/>
    </source>
</evidence>
<dbReference type="PROSITE" id="PS50175">
    <property type="entry name" value="ASP_PROT_RETROV"/>
    <property type="match status" value="1"/>
</dbReference>
<comment type="caution">
    <text evidence="3">The sequence shown here is derived from an EMBL/GenBank/DDBJ whole genome shotgun (WGS) entry which is preliminary data.</text>
</comment>
<dbReference type="Pfam" id="PF03564">
    <property type="entry name" value="DUF1759"/>
    <property type="match status" value="1"/>
</dbReference>
<evidence type="ECO:0000259" key="2">
    <source>
        <dbReference type="PROSITE" id="PS50175"/>
    </source>
</evidence>
<dbReference type="Gene3D" id="2.40.70.10">
    <property type="entry name" value="Acid Proteases"/>
    <property type="match status" value="1"/>
</dbReference>
<dbReference type="PANTHER" id="PTHR47331">
    <property type="entry name" value="PHD-TYPE DOMAIN-CONTAINING PROTEIN"/>
    <property type="match status" value="1"/>
</dbReference>
<organism evidence="3 4">
    <name type="scientific">Loxostege sticticalis</name>
    <name type="common">Beet webworm moth</name>
    <dbReference type="NCBI Taxonomy" id="481309"/>
    <lineage>
        <taxon>Eukaryota</taxon>
        <taxon>Metazoa</taxon>
        <taxon>Ecdysozoa</taxon>
        <taxon>Arthropoda</taxon>
        <taxon>Hexapoda</taxon>
        <taxon>Insecta</taxon>
        <taxon>Pterygota</taxon>
        <taxon>Neoptera</taxon>
        <taxon>Endopterygota</taxon>
        <taxon>Lepidoptera</taxon>
        <taxon>Glossata</taxon>
        <taxon>Ditrysia</taxon>
        <taxon>Pyraloidea</taxon>
        <taxon>Crambidae</taxon>
        <taxon>Pyraustinae</taxon>
        <taxon>Loxostege</taxon>
    </lineage>
</organism>
<protein>
    <recommendedName>
        <fullName evidence="2">Peptidase A2 domain-containing protein</fullName>
    </recommendedName>
</protein>
<gene>
    <name evidence="3" type="ORF">ABMA27_010699</name>
</gene>
<keyword evidence="1" id="KW-0378">Hydrolase</keyword>
<feature type="domain" description="Peptidase A2" evidence="2">
    <location>
        <begin position="463"/>
        <end position="500"/>
    </location>
</feature>
<name>A0ABR3H466_LOXSC</name>
<dbReference type="InterPro" id="IPR005312">
    <property type="entry name" value="DUF1759"/>
</dbReference>
<dbReference type="InterPro" id="IPR021109">
    <property type="entry name" value="Peptidase_aspartic_dom_sf"/>
</dbReference>
<reference evidence="3 4" key="1">
    <citation type="submission" date="2024-06" db="EMBL/GenBank/DDBJ databases">
        <title>A chromosome-level genome assembly of beet webworm, Loxostege sticticalis.</title>
        <authorList>
            <person name="Zhang Y."/>
        </authorList>
    </citation>
    <scope>NUCLEOTIDE SEQUENCE [LARGE SCALE GENOMIC DNA]</scope>
    <source>
        <strain evidence="3">AQ026</strain>
        <tissue evidence="3">Whole body</tissue>
    </source>
</reference>
<proteinExistence type="predicted"/>
<keyword evidence="4" id="KW-1185">Reference proteome</keyword>
<dbReference type="SUPFAM" id="SSF50630">
    <property type="entry name" value="Acid proteases"/>
    <property type="match status" value="1"/>
</dbReference>
<accession>A0ABR3H466</accession>
<dbReference type="InterPro" id="IPR001995">
    <property type="entry name" value="Peptidase_A2_cat"/>
</dbReference>
<dbReference type="EMBL" id="JBEUOH010000027">
    <property type="protein sequence ID" value="KAL0859557.1"/>
    <property type="molecule type" value="Genomic_DNA"/>
</dbReference>